<sequence length="106" mass="12307">MDTESSRAECQSYFEERLKTDLKHGDPVFVSINVAPAYGYKQDAVHELVLYDADYDDSGNTLIYYCIDSSYRSQDPQYGGKKMRSNDALWNFMNDNFFISRDQDLC</sequence>
<protein>
    <submittedName>
        <fullName evidence="1">Uncharacterized protein</fullName>
    </submittedName>
</protein>
<dbReference type="GeneID" id="78275557"/>
<reference evidence="1 2" key="1">
    <citation type="submission" date="2016-11" db="EMBL/GenBank/DDBJ databases">
        <title>Description of two novel members of the family Erysipelotrichaceae: Ileibacterium lipovorans gen. nov., sp. nov. and Dubosiella newyorkensis, gen. nov., sp. nov.</title>
        <authorList>
            <person name="Cox L.M."/>
            <person name="Sohn J."/>
            <person name="Tyrrell K.L."/>
            <person name="Citron D.M."/>
            <person name="Lawson P.A."/>
            <person name="Patel N.B."/>
            <person name="Iizumi T."/>
            <person name="Perez-Perez G.I."/>
            <person name="Goldstein E.J."/>
            <person name="Blaser M.J."/>
        </authorList>
    </citation>
    <scope>NUCLEOTIDE SEQUENCE [LARGE SCALE GENOMIC DNA]</scope>
    <source>
        <strain evidence="1 2">NYU-BL-A4</strain>
    </source>
</reference>
<organism evidence="1 2">
    <name type="scientific">Dubosiella newyorkensis</name>
    <dbReference type="NCBI Taxonomy" id="1862672"/>
    <lineage>
        <taxon>Bacteria</taxon>
        <taxon>Bacillati</taxon>
        <taxon>Bacillota</taxon>
        <taxon>Erysipelotrichia</taxon>
        <taxon>Erysipelotrichales</taxon>
        <taxon>Erysipelotrichaceae</taxon>
        <taxon>Dubosiella</taxon>
    </lineage>
</organism>
<proteinExistence type="predicted"/>
<dbReference type="EMBL" id="MPKA01000065">
    <property type="protein sequence ID" value="OLU46378.1"/>
    <property type="molecule type" value="Genomic_DNA"/>
</dbReference>
<dbReference type="RefSeq" id="WP_076341426.1">
    <property type="nucleotide sequence ID" value="NZ_CAMRDH010000026.1"/>
</dbReference>
<gene>
    <name evidence="1" type="ORF">BO225_06320</name>
</gene>
<name>A0A1U7NMF8_9FIRM</name>
<comment type="caution">
    <text evidence="1">The sequence shown here is derived from an EMBL/GenBank/DDBJ whole genome shotgun (WGS) entry which is preliminary data.</text>
</comment>
<evidence type="ECO:0000313" key="1">
    <source>
        <dbReference type="EMBL" id="OLU46378.1"/>
    </source>
</evidence>
<evidence type="ECO:0000313" key="2">
    <source>
        <dbReference type="Proteomes" id="UP000186705"/>
    </source>
</evidence>
<dbReference type="STRING" id="1862672.BO225_06320"/>
<dbReference type="AlphaFoldDB" id="A0A1U7NMF8"/>
<accession>A0A1U7NMF8</accession>
<keyword evidence="2" id="KW-1185">Reference proteome</keyword>
<dbReference type="OrthoDB" id="1655016at2"/>
<dbReference type="Proteomes" id="UP000186705">
    <property type="component" value="Unassembled WGS sequence"/>
</dbReference>